<feature type="compositionally biased region" description="Polar residues" evidence="2">
    <location>
        <begin position="209"/>
        <end position="221"/>
    </location>
</feature>
<dbReference type="OrthoDB" id="166611at2759"/>
<dbReference type="Proteomes" id="UP000092321">
    <property type="component" value="Unassembled WGS sequence"/>
</dbReference>
<dbReference type="AlphaFoldDB" id="A0A1B7TGF0"/>
<feature type="region of interest" description="Disordered" evidence="2">
    <location>
        <begin position="1"/>
        <end position="29"/>
    </location>
</feature>
<gene>
    <name evidence="3" type="ORF">HANVADRAFT_1322</name>
</gene>
<feature type="region of interest" description="Disordered" evidence="2">
    <location>
        <begin position="233"/>
        <end position="268"/>
    </location>
</feature>
<feature type="compositionally biased region" description="Acidic residues" evidence="2">
    <location>
        <begin position="195"/>
        <end position="207"/>
    </location>
</feature>
<organism evidence="3 4">
    <name type="scientific">Hanseniaspora valbyensis NRRL Y-1626</name>
    <dbReference type="NCBI Taxonomy" id="766949"/>
    <lineage>
        <taxon>Eukaryota</taxon>
        <taxon>Fungi</taxon>
        <taxon>Dikarya</taxon>
        <taxon>Ascomycota</taxon>
        <taxon>Saccharomycotina</taxon>
        <taxon>Saccharomycetes</taxon>
        <taxon>Saccharomycodales</taxon>
        <taxon>Saccharomycodaceae</taxon>
        <taxon>Hanseniaspora</taxon>
    </lineage>
</organism>
<evidence type="ECO:0000256" key="2">
    <source>
        <dbReference type="SAM" id="MobiDB-lite"/>
    </source>
</evidence>
<feature type="coiled-coil region" evidence="1">
    <location>
        <begin position="315"/>
        <end position="553"/>
    </location>
</feature>
<keyword evidence="1" id="KW-0175">Coiled coil</keyword>
<evidence type="ECO:0000313" key="3">
    <source>
        <dbReference type="EMBL" id="OBA27827.1"/>
    </source>
</evidence>
<reference evidence="4" key="1">
    <citation type="journal article" date="2016" name="Proc. Natl. Acad. Sci. U.S.A.">
        <title>Comparative genomics of biotechnologically important yeasts.</title>
        <authorList>
            <person name="Riley R."/>
            <person name="Haridas S."/>
            <person name="Wolfe K.H."/>
            <person name="Lopes M.R."/>
            <person name="Hittinger C.T."/>
            <person name="Goeker M."/>
            <person name="Salamov A.A."/>
            <person name="Wisecaver J.H."/>
            <person name="Long T.M."/>
            <person name="Calvey C.H."/>
            <person name="Aerts A.L."/>
            <person name="Barry K.W."/>
            <person name="Choi C."/>
            <person name="Clum A."/>
            <person name="Coughlan A.Y."/>
            <person name="Deshpande S."/>
            <person name="Douglass A.P."/>
            <person name="Hanson S.J."/>
            <person name="Klenk H.-P."/>
            <person name="LaButti K.M."/>
            <person name="Lapidus A."/>
            <person name="Lindquist E.A."/>
            <person name="Lipzen A.M."/>
            <person name="Meier-Kolthoff J.P."/>
            <person name="Ohm R.A."/>
            <person name="Otillar R.P."/>
            <person name="Pangilinan J.L."/>
            <person name="Peng Y."/>
            <person name="Rokas A."/>
            <person name="Rosa C.A."/>
            <person name="Scheuner C."/>
            <person name="Sibirny A.A."/>
            <person name="Slot J.C."/>
            <person name="Stielow J.B."/>
            <person name="Sun H."/>
            <person name="Kurtzman C.P."/>
            <person name="Blackwell M."/>
            <person name="Grigoriev I.V."/>
            <person name="Jeffries T.W."/>
        </authorList>
    </citation>
    <scope>NUCLEOTIDE SEQUENCE [LARGE SCALE GENOMIC DNA]</scope>
    <source>
        <strain evidence="4">NRRL Y-1626</strain>
    </source>
</reference>
<keyword evidence="4" id="KW-1185">Reference proteome</keyword>
<evidence type="ECO:0000256" key="1">
    <source>
        <dbReference type="SAM" id="Coils"/>
    </source>
</evidence>
<feature type="region of interest" description="Disordered" evidence="2">
    <location>
        <begin position="125"/>
        <end position="221"/>
    </location>
</feature>
<evidence type="ECO:0000313" key="4">
    <source>
        <dbReference type="Proteomes" id="UP000092321"/>
    </source>
</evidence>
<comment type="caution">
    <text evidence="3">The sequence shown here is derived from an EMBL/GenBank/DDBJ whole genome shotgun (WGS) entry which is preliminary data.</text>
</comment>
<feature type="coiled-coil region" evidence="1">
    <location>
        <begin position="596"/>
        <end position="901"/>
    </location>
</feature>
<name>A0A1B7TGF0_9ASCO</name>
<feature type="compositionally biased region" description="Polar residues" evidence="2">
    <location>
        <begin position="177"/>
        <end position="188"/>
    </location>
</feature>
<sequence length="969" mass="112288">MDPPSNSGILTRASRRNRRSTVTGLANTPLGKSRRETLISEKIITNSGGDNVISDLGSASRIAPSVTNNNSNINKLNNENEYPDTNNNNNIYNVELEQNGKENLGTNNSPAKNASTNYKLEDIQSSNENTGTNHNKRSLHDEFQLDNIVSNTKRRKINGSNISGDIQDGNKSKSKRYLNNQMNHNNFNDLPMLGDLEDDDDDEDDNDNYIQNNNGVTNSNFHSAIKNRVLDRFMDNNSNNNNNNNNASSPSGNSDSIGDGTYPNVKDSSKLRNRDLEVAELKRSNELLTIKIATYLEDFKKIDTNGAMEEQFNKLVKWKHNYQKVSQELDQWKTKCEEVEKNLKDVNDNPSLANKDRFIKLESEINVLKEENKKLQDSVLDVSKERNEFKDECDAIKYQKDTLEREKNFIALTLTNAESKMKILDSDLQARNTKVAELNGEIDFLKKELDLFKKKFEDSLENLNSLKNNSIEKVKFEADLKLKDEEISKLETKLVSLNNKLKLLEESNSVDKEYFNNSTTKLNKNIDEYKNLLDEKTLELKKLNTKFAEIEVESEFKFNKLTRELESEKIRNSEDKEYVSKMNGQIRSLKNELLVLQDIQVEKEKLGLKCVELEKLAKSKTDDLKKLENDKIRLLNNISEMKEKIEDQKEEILRQQKKQVEAIPRFQAVNPANSIELKELKADNEQLQSKITLLNSKLKTQNNQYLEEIDVLQKKLANSNAKLNENMKDYINLEDELSAVNEEKDRLKLKLQKVDQETAQKMDELIEENNVLKLDLNKFSKTALKYQNENTFLKDDLIALEARLKTYNKTKNTMERDIEILKMQKDQEIKGIKKQYIQELRNLQEENLQLTENLTMFKNSISSKSRVYSGNSNNNERDSLINNLQDQLKFFKNKYDQEVSKNRDLQTMNEHYRKLVNQSTNDLRMGRMQNKNVGGKRVMEDDRFRFFDDRANVGSSNDRYRYTSSDFNI</sequence>
<feature type="compositionally biased region" description="Low complexity" evidence="2">
    <location>
        <begin position="236"/>
        <end position="256"/>
    </location>
</feature>
<dbReference type="EMBL" id="LXPE01000006">
    <property type="protein sequence ID" value="OBA27827.1"/>
    <property type="molecule type" value="Genomic_DNA"/>
</dbReference>
<accession>A0A1B7TGF0</accession>
<protein>
    <submittedName>
        <fullName evidence="3">Uncharacterized protein</fullName>
    </submittedName>
</protein>
<proteinExistence type="predicted"/>